<organism evidence="1 2">
    <name type="scientific">Oryza meyeriana var. granulata</name>
    <dbReference type="NCBI Taxonomy" id="110450"/>
    <lineage>
        <taxon>Eukaryota</taxon>
        <taxon>Viridiplantae</taxon>
        <taxon>Streptophyta</taxon>
        <taxon>Embryophyta</taxon>
        <taxon>Tracheophyta</taxon>
        <taxon>Spermatophyta</taxon>
        <taxon>Magnoliopsida</taxon>
        <taxon>Liliopsida</taxon>
        <taxon>Poales</taxon>
        <taxon>Poaceae</taxon>
        <taxon>BOP clade</taxon>
        <taxon>Oryzoideae</taxon>
        <taxon>Oryzeae</taxon>
        <taxon>Oryzinae</taxon>
        <taxon>Oryza</taxon>
        <taxon>Oryza meyeriana</taxon>
    </lineage>
</organism>
<keyword evidence="2" id="KW-1185">Reference proteome</keyword>
<dbReference type="Proteomes" id="UP000479710">
    <property type="component" value="Unassembled WGS sequence"/>
</dbReference>
<reference evidence="1 2" key="1">
    <citation type="submission" date="2019-11" db="EMBL/GenBank/DDBJ databases">
        <title>Whole genome sequence of Oryza granulata.</title>
        <authorList>
            <person name="Li W."/>
        </authorList>
    </citation>
    <scope>NUCLEOTIDE SEQUENCE [LARGE SCALE GENOMIC DNA]</scope>
    <source>
        <strain evidence="2">cv. Menghai</strain>
        <tissue evidence="1">Leaf</tissue>
    </source>
</reference>
<accession>A0A6G1F2M3</accession>
<sequence>MCIRDRDRSARATLSHDRRLGVVATDAKAGPVGNCRLAAGPSDALCIRECALVLEEVKEIHVKQHAPAPTSCLLNSSLTINPSKETGMIPCGGEFCNCEKV</sequence>
<evidence type="ECO:0000313" key="1">
    <source>
        <dbReference type="EMBL" id="KAF0931156.1"/>
    </source>
</evidence>
<protein>
    <submittedName>
        <fullName evidence="1">Uncharacterized protein</fullName>
    </submittedName>
</protein>
<comment type="caution">
    <text evidence="1">The sequence shown here is derived from an EMBL/GenBank/DDBJ whole genome shotgun (WGS) entry which is preliminary data.</text>
</comment>
<evidence type="ECO:0000313" key="2">
    <source>
        <dbReference type="Proteomes" id="UP000479710"/>
    </source>
</evidence>
<name>A0A6G1F2M3_9ORYZ</name>
<dbReference type="EMBL" id="SPHZ02000001">
    <property type="protein sequence ID" value="KAF0931156.1"/>
    <property type="molecule type" value="Genomic_DNA"/>
</dbReference>
<dbReference type="AlphaFoldDB" id="A0A6G1F2M3"/>
<gene>
    <name evidence="1" type="ORF">E2562_002513</name>
</gene>
<proteinExistence type="predicted"/>